<keyword evidence="2" id="KW-1185">Reference proteome</keyword>
<name>A0A9Q0LGK0_ANAIG</name>
<dbReference type="EMBL" id="JAPDFW010000088">
    <property type="protein sequence ID" value="KAJ5071460.1"/>
    <property type="molecule type" value="Genomic_DNA"/>
</dbReference>
<sequence>MEDTAQYDELHKNFTTLRYATNLEEIHTKLNKLEKLYLYLKDPKKNLKIEQIRELVNFIYQEIGEISIKFKQFHQISKPTNLIEYNEQTNPKRQFIQIQIIRRFINSINLLKKLEILNSEDPDQLKKFLSNKKFHKIIRDHISEMNQINKYSDWEDFILFSLFYKYKELTENEKNQETKLSTRIKELGNEIINFFYETNQKKEIKKSNIQNIMKKFKMNESIKEIINTKILKEDKAYSPIPYYNKIEKYFYMKINKNKMLPYIELNQSSIGKLKCYYEVEEDKQHKSYIIRFKNKYEGTLKDYISSPNFSYLQFIEFIKQLLLGIHYLHSKNLFFSDNLQTIPLSSILISTKRNNAIFTQLFFKEEKFVYIGDAIKETQGLVNQDMNKFLKIFQDTKLNELREILFPEEEYNKLKKQKKEYSLTPLRLLEFSFFHEYSPIPKSFELRIESILPRFKRICYGQNVYIYDDTYDKIRKLIDLSYCSTETFITPNIDIIEVKQNKDITLYSLYSRYKKQVFSTRDIIQKDEIIQLKTTDKLDLNSINECYLFSGKRFDSCSVIEGILNEQLPEFKNFNIPNSKHFFENFPIAHEYSTVDIESGLHTIYIYRVCLGRFYRMNQNEKFDYEKMKNYNSIIIEVSNKEMKSRYTQYFVFEQFSYYPEYEIKYRLHNIR</sequence>
<reference evidence="1" key="1">
    <citation type="submission" date="2022-10" db="EMBL/GenBank/DDBJ databases">
        <title>Novel sulphate-reducing endosymbionts in the free-living metamonad Anaeramoeba.</title>
        <authorList>
            <person name="Jerlstrom-Hultqvist J."/>
            <person name="Cepicka I."/>
            <person name="Gallot-Lavallee L."/>
            <person name="Salas-Leiva D."/>
            <person name="Curtis B.A."/>
            <person name="Zahonova K."/>
            <person name="Pipaliya S."/>
            <person name="Dacks J."/>
            <person name="Roger A.J."/>
        </authorList>
    </citation>
    <scope>NUCLEOTIDE SEQUENCE</scope>
    <source>
        <strain evidence="1">BMAN</strain>
    </source>
</reference>
<organism evidence="1 2">
    <name type="scientific">Anaeramoeba ignava</name>
    <name type="common">Anaerobic marine amoeba</name>
    <dbReference type="NCBI Taxonomy" id="1746090"/>
    <lineage>
        <taxon>Eukaryota</taxon>
        <taxon>Metamonada</taxon>
        <taxon>Anaeramoebidae</taxon>
        <taxon>Anaeramoeba</taxon>
    </lineage>
</organism>
<gene>
    <name evidence="1" type="ORF">M0811_10303</name>
</gene>
<dbReference type="Gene3D" id="3.90.228.10">
    <property type="match status" value="1"/>
</dbReference>
<proteinExistence type="predicted"/>
<dbReference type="GO" id="GO:0016301">
    <property type="term" value="F:kinase activity"/>
    <property type="evidence" value="ECO:0007669"/>
    <property type="project" value="UniProtKB-KW"/>
</dbReference>
<evidence type="ECO:0000313" key="1">
    <source>
        <dbReference type="EMBL" id="KAJ5071460.1"/>
    </source>
</evidence>
<accession>A0A9Q0LGK0</accession>
<dbReference type="Proteomes" id="UP001149090">
    <property type="component" value="Unassembled WGS sequence"/>
</dbReference>
<keyword evidence="1" id="KW-0808">Transferase</keyword>
<keyword evidence="1" id="KW-0418">Kinase</keyword>
<dbReference type="InterPro" id="IPR011009">
    <property type="entry name" value="Kinase-like_dom_sf"/>
</dbReference>
<comment type="caution">
    <text evidence="1">The sequence shown here is derived from an EMBL/GenBank/DDBJ whole genome shotgun (WGS) entry which is preliminary data.</text>
</comment>
<evidence type="ECO:0000313" key="2">
    <source>
        <dbReference type="Proteomes" id="UP001149090"/>
    </source>
</evidence>
<dbReference type="AlphaFoldDB" id="A0A9Q0LGK0"/>
<protein>
    <submittedName>
        <fullName evidence="1">Mitogen-activated protein kinase kinase kinase 20-related</fullName>
    </submittedName>
</protein>
<dbReference type="SUPFAM" id="SSF56112">
    <property type="entry name" value="Protein kinase-like (PK-like)"/>
    <property type="match status" value="1"/>
</dbReference>